<dbReference type="PANTHER" id="PTHR37423">
    <property type="entry name" value="SOLUBLE LYTIC MUREIN TRANSGLYCOSYLASE-RELATED"/>
    <property type="match status" value="1"/>
</dbReference>
<dbReference type="Proteomes" id="UP000199382">
    <property type="component" value="Unassembled WGS sequence"/>
</dbReference>
<dbReference type="STRING" id="571298.SAMN04488026_104434"/>
<name>A0A1G9CTL5_9RHOB</name>
<dbReference type="EMBL" id="FNEK01000044">
    <property type="protein sequence ID" value="SDK54744.1"/>
    <property type="molecule type" value="Genomic_DNA"/>
</dbReference>
<evidence type="ECO:0000256" key="3">
    <source>
        <dbReference type="ARBA" id="ARBA00022729"/>
    </source>
</evidence>
<dbReference type="InterPro" id="IPR008939">
    <property type="entry name" value="Lytic_TGlycosylase_superhlx_U"/>
</dbReference>
<evidence type="ECO:0000259" key="4">
    <source>
        <dbReference type="Pfam" id="PF01464"/>
    </source>
</evidence>
<dbReference type="PANTHER" id="PTHR37423:SF2">
    <property type="entry name" value="MEMBRANE-BOUND LYTIC MUREIN TRANSGLYCOSYLASE C"/>
    <property type="match status" value="1"/>
</dbReference>
<organism evidence="5 6">
    <name type="scientific">Aliiruegeria lutimaris</name>
    <dbReference type="NCBI Taxonomy" id="571298"/>
    <lineage>
        <taxon>Bacteria</taxon>
        <taxon>Pseudomonadati</taxon>
        <taxon>Pseudomonadota</taxon>
        <taxon>Alphaproteobacteria</taxon>
        <taxon>Rhodobacterales</taxon>
        <taxon>Roseobacteraceae</taxon>
        <taxon>Aliiruegeria</taxon>
    </lineage>
</organism>
<evidence type="ECO:0000313" key="5">
    <source>
        <dbReference type="EMBL" id="SDK54744.1"/>
    </source>
</evidence>
<gene>
    <name evidence="5" type="ORF">SAMN04488026_104434</name>
</gene>
<dbReference type="InterPro" id="IPR023346">
    <property type="entry name" value="Lysozyme-like_dom_sf"/>
</dbReference>
<keyword evidence="6" id="KW-1185">Reference proteome</keyword>
<evidence type="ECO:0000256" key="2">
    <source>
        <dbReference type="ARBA" id="ARBA00009387"/>
    </source>
</evidence>
<dbReference type="PROSITE" id="PS00922">
    <property type="entry name" value="TRANSGLYCOSYLASE"/>
    <property type="match status" value="1"/>
</dbReference>
<dbReference type="Gene3D" id="1.10.530.10">
    <property type="match status" value="1"/>
</dbReference>
<dbReference type="Pfam" id="PF01464">
    <property type="entry name" value="SLT"/>
    <property type="match status" value="1"/>
</dbReference>
<sequence>MRVRELVLLQVFPVNCDQTHNMRLLVGLALLVCIPFSSLAAPTEQGQALAEALEHVRTENWRAATVSVRPAGDEGRDIIEWHRLRKGGQAEFDAYRDFLARRADWPGLDLLRTRGEGSIPEDAAPQEVVDYFDGDLPNTGTGVLRLVDAYIALDEPGEAKATAVLAWHSRTMTAETEDALLERFRDTLADHHAARLDDLLWRGQVSAARRNIARAPEGWDKLAEARLTLAAREPGVDARIEAVPDKLQDDPGLAYERFIWRARKGRHAEAMALLAARSTSLEALGRPEEWSNWRRIYARRALRDGEAEMAYTLASRHFLVEGSAFADLEWLSGFIALRFLNDPEQALTHFASFDTAVETPISLGRAGYWKGRAYAAMEDAEAAKLAYADGAQHQTSFYGLLAAEAAGLPMDPTLDGSESFPPLAESDLRGNSVLVAGLLLLDAGDLGLAERFLTHLTESLDRERAGTLGALMLSLEQPHIALMIAKRAAANRVVLPAAYFPLSPLMERDLPVPKEFALAIARRESEFDPVVISPAGARGLMQVMPGTAKDVAGELKIPYDRDALTEDPAYNVTLGTSYLAGLIEVFGPAPVLVSAGYNAGPGRSVDWVEARGDPRGEEVDVIDWIEMIPFRETRNYVMRVTESIMVYRARLNGVMPSVEMIELLRKG</sequence>
<dbReference type="InterPro" id="IPR008258">
    <property type="entry name" value="Transglycosylase_SLT_dom_1"/>
</dbReference>
<evidence type="ECO:0000313" key="6">
    <source>
        <dbReference type="Proteomes" id="UP000199382"/>
    </source>
</evidence>
<dbReference type="GO" id="GO:0000270">
    <property type="term" value="P:peptidoglycan metabolic process"/>
    <property type="evidence" value="ECO:0007669"/>
    <property type="project" value="InterPro"/>
</dbReference>
<dbReference type="SUPFAM" id="SSF48435">
    <property type="entry name" value="Bacterial muramidases"/>
    <property type="match status" value="1"/>
</dbReference>
<dbReference type="SUPFAM" id="SSF53955">
    <property type="entry name" value="Lysozyme-like"/>
    <property type="match status" value="1"/>
</dbReference>
<dbReference type="GO" id="GO:0008933">
    <property type="term" value="F:peptidoglycan lytic transglycosylase activity"/>
    <property type="evidence" value="ECO:0007669"/>
    <property type="project" value="InterPro"/>
</dbReference>
<dbReference type="InterPro" id="IPR000189">
    <property type="entry name" value="Transglyc_AS"/>
</dbReference>
<dbReference type="GO" id="GO:0042597">
    <property type="term" value="C:periplasmic space"/>
    <property type="evidence" value="ECO:0007669"/>
    <property type="project" value="InterPro"/>
</dbReference>
<accession>A0A1G9CTL5</accession>
<dbReference type="Gene3D" id="1.25.20.10">
    <property type="entry name" value="Bacterial muramidases"/>
    <property type="match status" value="1"/>
</dbReference>
<dbReference type="GO" id="GO:0016020">
    <property type="term" value="C:membrane"/>
    <property type="evidence" value="ECO:0007669"/>
    <property type="project" value="InterPro"/>
</dbReference>
<evidence type="ECO:0000256" key="1">
    <source>
        <dbReference type="ARBA" id="ARBA00007734"/>
    </source>
</evidence>
<keyword evidence="3" id="KW-0732">Signal</keyword>
<dbReference type="CDD" id="cd13401">
    <property type="entry name" value="Slt70-like"/>
    <property type="match status" value="1"/>
</dbReference>
<reference evidence="5 6" key="1">
    <citation type="submission" date="2016-10" db="EMBL/GenBank/DDBJ databases">
        <authorList>
            <person name="de Groot N.N."/>
        </authorList>
    </citation>
    <scope>NUCLEOTIDE SEQUENCE [LARGE SCALE GENOMIC DNA]</scope>
    <source>
        <strain evidence="5 6">DSM 25294</strain>
    </source>
</reference>
<protein>
    <submittedName>
        <fullName evidence="5">Soluble lytic murein transglycosylase</fullName>
    </submittedName>
</protein>
<dbReference type="AlphaFoldDB" id="A0A1G9CTL5"/>
<feature type="domain" description="Transglycosylase SLT" evidence="4">
    <location>
        <begin position="512"/>
        <end position="614"/>
    </location>
</feature>
<comment type="similarity">
    <text evidence="1">Belongs to the transglycosylase Slt family.</text>
</comment>
<proteinExistence type="inferred from homology"/>
<comment type="similarity">
    <text evidence="2">Belongs to the virb1 family.</text>
</comment>
<dbReference type="GO" id="GO:0004553">
    <property type="term" value="F:hydrolase activity, hydrolyzing O-glycosyl compounds"/>
    <property type="evidence" value="ECO:0007669"/>
    <property type="project" value="InterPro"/>
</dbReference>